<dbReference type="InterPro" id="IPR036390">
    <property type="entry name" value="WH_DNA-bd_sf"/>
</dbReference>
<evidence type="ECO:0000259" key="5">
    <source>
        <dbReference type="PROSITE" id="PS50104"/>
    </source>
</evidence>
<dbReference type="InterPro" id="IPR000157">
    <property type="entry name" value="TIR_dom"/>
</dbReference>
<dbReference type="SMART" id="SM00255">
    <property type="entry name" value="TIR"/>
    <property type="match status" value="1"/>
</dbReference>
<dbReference type="GO" id="GO:0043531">
    <property type="term" value="F:ADP binding"/>
    <property type="evidence" value="ECO:0007669"/>
    <property type="project" value="InterPro"/>
</dbReference>
<dbReference type="InterPro" id="IPR035897">
    <property type="entry name" value="Toll_tir_struct_dom_sf"/>
</dbReference>
<dbReference type="PRINTS" id="PR00364">
    <property type="entry name" value="DISEASERSIST"/>
</dbReference>
<name>A0AAN9PBE8_CROPI</name>
<dbReference type="EMBL" id="JAYWIO010000001">
    <property type="protein sequence ID" value="KAK7291259.1"/>
    <property type="molecule type" value="Genomic_DNA"/>
</dbReference>
<dbReference type="InterPro" id="IPR032675">
    <property type="entry name" value="LRR_dom_sf"/>
</dbReference>
<dbReference type="InterPro" id="IPR003593">
    <property type="entry name" value="AAA+_ATPase"/>
</dbReference>
<dbReference type="SMART" id="SM00382">
    <property type="entry name" value="AAA"/>
    <property type="match status" value="1"/>
</dbReference>
<dbReference type="Pfam" id="PF23282">
    <property type="entry name" value="WHD_ROQ1"/>
    <property type="match status" value="1"/>
</dbReference>
<feature type="domain" description="TIR" evidence="5">
    <location>
        <begin position="16"/>
        <end position="184"/>
    </location>
</feature>
<proteinExistence type="predicted"/>
<comment type="caution">
    <text evidence="6">The sequence shown here is derived from an EMBL/GenBank/DDBJ whole genome shotgun (WGS) entry which is preliminary data.</text>
</comment>
<keyword evidence="2" id="KW-0677">Repeat</keyword>
<dbReference type="Pfam" id="PF01582">
    <property type="entry name" value="TIR"/>
    <property type="match status" value="1"/>
</dbReference>
<keyword evidence="3" id="KW-0611">Plant defense</keyword>
<dbReference type="PROSITE" id="PS50104">
    <property type="entry name" value="TIR"/>
    <property type="match status" value="1"/>
</dbReference>
<dbReference type="PANTHER" id="PTHR11017">
    <property type="entry name" value="LEUCINE-RICH REPEAT-CONTAINING PROTEIN"/>
    <property type="match status" value="1"/>
</dbReference>
<accession>A0AAN9PBE8</accession>
<evidence type="ECO:0000313" key="7">
    <source>
        <dbReference type="Proteomes" id="UP001372338"/>
    </source>
</evidence>
<dbReference type="InterPro" id="IPR042197">
    <property type="entry name" value="Apaf_helical"/>
</dbReference>
<evidence type="ECO:0000256" key="2">
    <source>
        <dbReference type="ARBA" id="ARBA00022737"/>
    </source>
</evidence>
<dbReference type="Gene3D" id="3.40.50.300">
    <property type="entry name" value="P-loop containing nucleotide triphosphate hydrolases"/>
    <property type="match status" value="1"/>
</dbReference>
<evidence type="ECO:0000256" key="3">
    <source>
        <dbReference type="ARBA" id="ARBA00022821"/>
    </source>
</evidence>
<dbReference type="PANTHER" id="PTHR11017:SF455">
    <property type="entry name" value="NB-ARC DOMAIN PROTEIN"/>
    <property type="match status" value="1"/>
</dbReference>
<dbReference type="InterPro" id="IPR002182">
    <property type="entry name" value="NB-ARC"/>
</dbReference>
<dbReference type="FunFam" id="3.40.50.10140:FF:000007">
    <property type="entry name" value="Disease resistance protein (TIR-NBS-LRR class)"/>
    <property type="match status" value="1"/>
</dbReference>
<evidence type="ECO:0000256" key="4">
    <source>
        <dbReference type="ARBA" id="ARBA00023027"/>
    </source>
</evidence>
<dbReference type="SUPFAM" id="SSF52540">
    <property type="entry name" value="P-loop containing nucleoside triphosphate hydrolases"/>
    <property type="match status" value="1"/>
</dbReference>
<dbReference type="SUPFAM" id="SSF52200">
    <property type="entry name" value="Toll/Interleukin receptor TIR domain"/>
    <property type="match status" value="1"/>
</dbReference>
<dbReference type="SUPFAM" id="SSF46785">
    <property type="entry name" value="Winged helix' DNA-binding domain"/>
    <property type="match status" value="1"/>
</dbReference>
<dbReference type="SUPFAM" id="SSF52058">
    <property type="entry name" value="L domain-like"/>
    <property type="match status" value="1"/>
</dbReference>
<dbReference type="Proteomes" id="UP001372338">
    <property type="component" value="Unassembled WGS sequence"/>
</dbReference>
<reference evidence="6 7" key="1">
    <citation type="submission" date="2024-01" db="EMBL/GenBank/DDBJ databases">
        <title>The genomes of 5 underutilized Papilionoideae crops provide insights into root nodulation and disease resistanc.</title>
        <authorList>
            <person name="Yuan L."/>
        </authorList>
    </citation>
    <scope>NUCLEOTIDE SEQUENCE [LARGE SCALE GENOMIC DNA]</scope>
    <source>
        <strain evidence="6">ZHUSHIDOU_FW_LH</strain>
        <tissue evidence="6">Leaf</tissue>
    </source>
</reference>
<dbReference type="Gene3D" id="1.10.8.430">
    <property type="entry name" value="Helical domain of apoptotic protease-activating factors"/>
    <property type="match status" value="1"/>
</dbReference>
<dbReference type="InterPro" id="IPR044974">
    <property type="entry name" value="Disease_R_plants"/>
</dbReference>
<dbReference type="Gene3D" id="3.40.50.10140">
    <property type="entry name" value="Toll/interleukin-1 receptor homology (TIR) domain"/>
    <property type="match status" value="1"/>
</dbReference>
<dbReference type="Pfam" id="PF23286">
    <property type="entry name" value="LRR_13"/>
    <property type="match status" value="1"/>
</dbReference>
<keyword evidence="7" id="KW-1185">Reference proteome</keyword>
<dbReference type="Gene3D" id="3.80.10.10">
    <property type="entry name" value="Ribonuclease Inhibitor"/>
    <property type="match status" value="2"/>
</dbReference>
<dbReference type="GO" id="GO:0006952">
    <property type="term" value="P:defense response"/>
    <property type="evidence" value="ECO:0007669"/>
    <property type="project" value="UniProtKB-KW"/>
</dbReference>
<keyword evidence="4" id="KW-0520">NAD</keyword>
<evidence type="ECO:0000256" key="1">
    <source>
        <dbReference type="ARBA" id="ARBA00022614"/>
    </source>
</evidence>
<organism evidence="6 7">
    <name type="scientific">Crotalaria pallida</name>
    <name type="common">Smooth rattlebox</name>
    <name type="synonym">Crotalaria striata</name>
    <dbReference type="NCBI Taxonomy" id="3830"/>
    <lineage>
        <taxon>Eukaryota</taxon>
        <taxon>Viridiplantae</taxon>
        <taxon>Streptophyta</taxon>
        <taxon>Embryophyta</taxon>
        <taxon>Tracheophyta</taxon>
        <taxon>Spermatophyta</taxon>
        <taxon>Magnoliopsida</taxon>
        <taxon>eudicotyledons</taxon>
        <taxon>Gunneridae</taxon>
        <taxon>Pentapetalae</taxon>
        <taxon>rosids</taxon>
        <taxon>fabids</taxon>
        <taxon>Fabales</taxon>
        <taxon>Fabaceae</taxon>
        <taxon>Papilionoideae</taxon>
        <taxon>50 kb inversion clade</taxon>
        <taxon>genistoids sensu lato</taxon>
        <taxon>core genistoids</taxon>
        <taxon>Crotalarieae</taxon>
        <taxon>Crotalaria</taxon>
    </lineage>
</organism>
<dbReference type="InterPro" id="IPR058546">
    <property type="entry name" value="RPS4B/Roq1-like_LRR"/>
</dbReference>
<protein>
    <recommendedName>
        <fullName evidence="5">TIR domain-containing protein</fullName>
    </recommendedName>
</protein>
<gene>
    <name evidence="6" type="ORF">RIF29_06251</name>
</gene>
<dbReference type="GO" id="GO:0007165">
    <property type="term" value="P:signal transduction"/>
    <property type="evidence" value="ECO:0007669"/>
    <property type="project" value="InterPro"/>
</dbReference>
<evidence type="ECO:0000313" key="6">
    <source>
        <dbReference type="EMBL" id="KAK7291259.1"/>
    </source>
</evidence>
<dbReference type="AlphaFoldDB" id="A0AAN9PBE8"/>
<dbReference type="Pfam" id="PF00931">
    <property type="entry name" value="NB-ARC"/>
    <property type="match status" value="1"/>
</dbReference>
<keyword evidence="1" id="KW-0433">Leucine-rich repeat</keyword>
<sequence length="1039" mass="118106">MTKRAAPSLSSFTNQWTYDVFLSFRGQDTRLGFTGHLYNSLHQKGIITFFDDQELRKGEEITPALLKAIQESRIAIIVFSQGYASSSFCLDELVQILHFSEEEGRLVWPIFYDLDPSQVGHQTRTYAEALAKHEERFKDDKDKVQQWRKALHKAAKISGSHFQSGSETEYKFILKIVEDVSKKINRPHLHVADKPVGLESQILKVTSLLRLGSDEGVSMVGIYGTGGIGKTTIARAVYNLIADQFEGLCFLADIREKAINKHGLVQLQETLLCEILGENGIKVGDVNRGIPIIKRRLQQKKVLLILDDVDKLNQLMKLAGGCDWFGPGSKIIITTRNKKLLVTHGVVNLHEVEQLNDEKALDLFGWHAFKCDKVDVTLVDISKRAVSYACGLPLALEVIGSQLFDKSLDQCYSALDKYEKIPHRDIHEILKVSYDDLDEDEKGIFLDIACFFNTYKMDYVKEMLHAHGFHAEDGIRVLSDKSLLKIDDDGVVRMHALIQDMGREIVRQESIVEPGKRSRLWFDADIVHVLEEDTGSDQIEVIKLDVCNDEEVQWSGKAFEKMKNLRILIIQYATFSSGPQHLPNSLRVLDWSYYPLVSLPSTFNPKELLILTLPTSCLKFFQPIKRYESLTLINFEDCMFLTEIPSLNGVLLLRHLCVDNCTHLVRIDDSVGFLDNLVSLSAKGCTRLMSLVPCINLPSLEVLDLKGCSSLLSFPQVLGKMDKIRDIYLDLTAINELPFSIGNLIGLEHLSLMGCWRLQQLPSSILTLPKVEVITDFLDRQYPLFEEKEEDGSKLEISQGAMVIADDCSKTGRLDVYYDCVGPNNVIQVCTPNPLEHPNFELLFKDLTVLPCRPCVVGSMLTSLRSSTCFRFRNKFPKITLCCAGQSLVAHIRVLSLKMNVLINGIEQFSCSCAYITTSNPEYSSSQILVCGLECKVEGYVFSEREWNEVEIVCVLEFTYPGHYVNRQLIRKTKKKYVNRQMKIYNGHMRWTRVYVNKEGNNKEDIKFQNVSIRRRFRLIVFAVLAVKRLQRSCSHGFE</sequence>
<dbReference type="InterPro" id="IPR058192">
    <property type="entry name" value="WHD_ROQ1-like"/>
</dbReference>
<dbReference type="InterPro" id="IPR027417">
    <property type="entry name" value="P-loop_NTPase"/>
</dbReference>